<feature type="region of interest" description="Disordered" evidence="1">
    <location>
        <begin position="122"/>
        <end position="147"/>
    </location>
</feature>
<evidence type="ECO:0000313" key="3">
    <source>
        <dbReference type="Proteomes" id="UP000762676"/>
    </source>
</evidence>
<keyword evidence="3" id="KW-1185">Reference proteome</keyword>
<organism evidence="2 3">
    <name type="scientific">Elysia marginata</name>
    <dbReference type="NCBI Taxonomy" id="1093978"/>
    <lineage>
        <taxon>Eukaryota</taxon>
        <taxon>Metazoa</taxon>
        <taxon>Spiralia</taxon>
        <taxon>Lophotrochozoa</taxon>
        <taxon>Mollusca</taxon>
        <taxon>Gastropoda</taxon>
        <taxon>Heterobranchia</taxon>
        <taxon>Euthyneura</taxon>
        <taxon>Panpulmonata</taxon>
        <taxon>Sacoglossa</taxon>
        <taxon>Placobranchoidea</taxon>
        <taxon>Plakobranchidae</taxon>
        <taxon>Elysia</taxon>
    </lineage>
</organism>
<dbReference type="EMBL" id="BMAT01011652">
    <property type="protein sequence ID" value="GFR76770.1"/>
    <property type="molecule type" value="Genomic_DNA"/>
</dbReference>
<dbReference type="Proteomes" id="UP000762676">
    <property type="component" value="Unassembled WGS sequence"/>
</dbReference>
<name>A0AAV4FVH9_9GAST</name>
<accession>A0AAV4FVH9</accession>
<feature type="compositionally biased region" description="Polar residues" evidence="1">
    <location>
        <begin position="134"/>
        <end position="144"/>
    </location>
</feature>
<reference evidence="2 3" key="1">
    <citation type="journal article" date="2021" name="Elife">
        <title>Chloroplast acquisition without the gene transfer in kleptoplastic sea slugs, Plakobranchus ocellatus.</title>
        <authorList>
            <person name="Maeda T."/>
            <person name="Takahashi S."/>
            <person name="Yoshida T."/>
            <person name="Shimamura S."/>
            <person name="Takaki Y."/>
            <person name="Nagai Y."/>
            <person name="Toyoda A."/>
            <person name="Suzuki Y."/>
            <person name="Arimoto A."/>
            <person name="Ishii H."/>
            <person name="Satoh N."/>
            <person name="Nishiyama T."/>
            <person name="Hasebe M."/>
            <person name="Maruyama T."/>
            <person name="Minagawa J."/>
            <person name="Obokata J."/>
            <person name="Shigenobu S."/>
        </authorList>
    </citation>
    <scope>NUCLEOTIDE SEQUENCE [LARGE SCALE GENOMIC DNA]</scope>
</reference>
<comment type="caution">
    <text evidence="2">The sequence shown here is derived from an EMBL/GenBank/DDBJ whole genome shotgun (WGS) entry which is preliminary data.</text>
</comment>
<feature type="compositionally biased region" description="Basic and acidic residues" evidence="1">
    <location>
        <begin position="191"/>
        <end position="218"/>
    </location>
</feature>
<protein>
    <submittedName>
        <fullName evidence="2">Uncharacterized protein</fullName>
    </submittedName>
</protein>
<gene>
    <name evidence="2" type="ORF">ElyMa_005809400</name>
</gene>
<evidence type="ECO:0000313" key="2">
    <source>
        <dbReference type="EMBL" id="GFR76770.1"/>
    </source>
</evidence>
<dbReference type="AlphaFoldDB" id="A0AAV4FVH9"/>
<sequence>MSGRRVRSLPPETARIQIDARRLYRSSPLVSMSPDIPEPKFNPYSWMAYEFESLEKYLVLSNGVFDGDNCDIRLIHPGRLLKTSCATFKAQIRLLTTVKEFSSKTFLSFFTKETQQSISFYPSCPSPRSEPIRFQQQSRTSESPKVSACSCSRRGLIQPRDLDLDISTQQTTRPDFCAAMSQGERTVPAPRNEDPDKGIPKREKTLWSDKLPRKHSQDGVKIQGEGEQPGIA</sequence>
<evidence type="ECO:0000256" key="1">
    <source>
        <dbReference type="SAM" id="MobiDB-lite"/>
    </source>
</evidence>
<proteinExistence type="predicted"/>
<feature type="region of interest" description="Disordered" evidence="1">
    <location>
        <begin position="173"/>
        <end position="232"/>
    </location>
</feature>